<dbReference type="AlphaFoldDB" id="A0A098E7W2"/>
<dbReference type="InterPro" id="IPR036277">
    <property type="entry name" value="SMC_hinge_sf"/>
</dbReference>
<evidence type="ECO:0000259" key="3">
    <source>
        <dbReference type="SMART" id="SM00968"/>
    </source>
</evidence>
<dbReference type="SUPFAM" id="SSF75553">
    <property type="entry name" value="Smc hinge domain"/>
    <property type="match status" value="1"/>
</dbReference>
<name>A0A098E7W2_9ZZZZ</name>
<feature type="domain" description="SMC hinge" evidence="3">
    <location>
        <begin position="176"/>
        <end position="288"/>
    </location>
</feature>
<evidence type="ECO:0000256" key="2">
    <source>
        <dbReference type="SAM" id="Coils"/>
    </source>
</evidence>
<evidence type="ECO:0000256" key="1">
    <source>
        <dbReference type="ARBA" id="ARBA00023054"/>
    </source>
</evidence>
<dbReference type="SUPFAM" id="SSF52540">
    <property type="entry name" value="P-loop containing nucleoside triphosphate hydrolases"/>
    <property type="match status" value="1"/>
</dbReference>
<reference evidence="4" key="1">
    <citation type="submission" date="2014-09" db="EMBL/GenBank/DDBJ databases">
        <authorList>
            <person name="Probst J Alexander"/>
        </authorList>
    </citation>
    <scope>NUCLEOTIDE SEQUENCE</scope>
</reference>
<dbReference type="InterPro" id="IPR027417">
    <property type="entry name" value="P-loop_NTPase"/>
</dbReference>
<dbReference type="GO" id="GO:0005694">
    <property type="term" value="C:chromosome"/>
    <property type="evidence" value="ECO:0007669"/>
    <property type="project" value="InterPro"/>
</dbReference>
<dbReference type="Gene3D" id="3.30.70.1620">
    <property type="match status" value="1"/>
</dbReference>
<dbReference type="GO" id="GO:0005524">
    <property type="term" value="F:ATP binding"/>
    <property type="evidence" value="ECO:0007669"/>
    <property type="project" value="InterPro"/>
</dbReference>
<dbReference type="GO" id="GO:0051276">
    <property type="term" value="P:chromosome organization"/>
    <property type="evidence" value="ECO:0007669"/>
    <property type="project" value="InterPro"/>
</dbReference>
<feature type="coiled-coil region" evidence="2">
    <location>
        <begin position="117"/>
        <end position="165"/>
    </location>
</feature>
<accession>A0A098E7W2</accession>
<dbReference type="EMBL" id="CCXY01000107">
    <property type="protein sequence ID" value="CEG12112.1"/>
    <property type="molecule type" value="Genomic_DNA"/>
</dbReference>
<keyword evidence="1 2" id="KW-0175">Coiled coil</keyword>
<dbReference type="Pfam" id="PF06470">
    <property type="entry name" value="SMC_hinge"/>
    <property type="match status" value="1"/>
</dbReference>
<dbReference type="SMART" id="SM00968">
    <property type="entry name" value="SMC_hinge"/>
    <property type="match status" value="1"/>
</dbReference>
<sequence>MELNEKINFAVQKKDELNNLFASSSTRIKNFSGRIKQIEQIIADTKISEIEGKVMELKDKIYNLKISGSNARNKYENEKNNSDEKRKRCNLKIAEISKYLAREQELAREIDNKSHVYKEIFEKLSKLRKEKFSAEKEYEQLIEGYEKIRGEYVRKKEILKNLRKNLIADYLKKATGGIYGTVSELCRVSDATYRKAIYSAAGNRMENIVVENENTAVKCVNLLKAGRIGRATFLPLNKININLPNESPAGLGFARGFLIYDEKFENIITYLLRNTIIVENPDDFKPLIGRYRMVSLDGDIAEKEGSISGGFIKETLNFNEISDEINALEGKLSAAEEEIEMVKERKNISTDDLEKDLTSVQVEIEKIKIEKKTLTADREEKEDEIKVFEGEIKATEEEVKRLLLEIERAENDLKVLEKNLEKTEKEIKGEEYKRIENLKNEKKNLEIELAKSQKDVDFANTQISDLKIDEILSERKQSENVLKETSERIEKIKLELKKKEEENKELALAIQKLEDERKNVEEEIARQNIELEKKLNAKEEIRAQIEKILIEKGKLEEHKKMIIENIEKMNKETNKNLTDNNMTEEDINKFLTDKNNGKNSKEDIINRINELNEKLKAMGNINLRAIENYDEAKKSHDEIFNKVETLKNERQAIYDFIASVERRRREVFMDAFEKIRANFEEIFKKLTEGYGTLTLDNPKDISISGLNIHASLKGKKITKLDAMSGGEKALTCAAFLLAIQQYSTAPFYVLDEMDASLDSENSVKIARLLKESDGQFIMITHNENVMKYADAAIGVSMQNGVSQIVGVKINQ</sequence>
<dbReference type="Gene3D" id="1.20.1060.20">
    <property type="match status" value="1"/>
</dbReference>
<organism evidence="4">
    <name type="scientific">groundwater metagenome</name>
    <dbReference type="NCBI Taxonomy" id="717931"/>
    <lineage>
        <taxon>unclassified sequences</taxon>
        <taxon>metagenomes</taxon>
        <taxon>ecological metagenomes</taxon>
    </lineage>
</organism>
<dbReference type="InterPro" id="IPR003395">
    <property type="entry name" value="RecF/RecN/SMC_N"/>
</dbReference>
<proteinExistence type="predicted"/>
<evidence type="ECO:0000313" key="4">
    <source>
        <dbReference type="EMBL" id="CEG12112.1"/>
    </source>
</evidence>
<dbReference type="Gene3D" id="3.40.50.300">
    <property type="entry name" value="P-loop containing nucleotide triphosphate hydrolases"/>
    <property type="match status" value="1"/>
</dbReference>
<gene>
    <name evidence="4" type="ORF">MSIBF_A1950010</name>
</gene>
<protein>
    <submittedName>
        <fullName evidence="4">Putative chromosome partition protein Smc</fullName>
    </submittedName>
</protein>
<dbReference type="PANTHER" id="PTHR43977">
    <property type="entry name" value="STRUCTURAL MAINTENANCE OF CHROMOSOMES PROTEIN 3"/>
    <property type="match status" value="1"/>
</dbReference>
<dbReference type="Pfam" id="PF02463">
    <property type="entry name" value="SMC_N"/>
    <property type="match status" value="1"/>
</dbReference>
<dbReference type="InterPro" id="IPR010935">
    <property type="entry name" value="SMC_hinge"/>
</dbReference>
<feature type="coiled-coil region" evidence="2">
    <location>
        <begin position="318"/>
        <end position="649"/>
    </location>
</feature>